<sequence length="277" mass="30003">MLVDINLLPQKERDRPAFLIAAIAILLLAVILWAVFAFLASANEKEGAEIAAQSVQVAAEQTAIREQLEAKQGMNEEQQLKVTVDWAESYQFDTLPLLSDLVSKLPERGFFDSFTYTGLDQAVLVVQFDTAREAAFYLAQLKTSELLTSATLDSVAQEELEETETVTEGETAVVVEKDEDAAIENPRYLATYTLVFVDDRIPAEVVEGEVPAEGTAEQPVEEVPPAEEVPAETPATETPAEAPADGTTETPATDTEVNVDVNEETPVTPEGTEGTGQ</sequence>
<gene>
    <name evidence="3" type="ORF">QWY15_06580</name>
</gene>
<evidence type="ECO:0000256" key="1">
    <source>
        <dbReference type="SAM" id="MobiDB-lite"/>
    </source>
</evidence>
<evidence type="ECO:0000256" key="2">
    <source>
        <dbReference type="SAM" id="Phobius"/>
    </source>
</evidence>
<feature type="transmembrane region" description="Helical" evidence="2">
    <location>
        <begin position="17"/>
        <end position="40"/>
    </location>
</feature>
<protein>
    <submittedName>
        <fullName evidence="3">Fimbrial assembly protein</fullName>
    </submittedName>
</protein>
<keyword evidence="2" id="KW-1133">Transmembrane helix</keyword>
<evidence type="ECO:0000313" key="4">
    <source>
        <dbReference type="Proteomes" id="UP001172054"/>
    </source>
</evidence>
<feature type="compositionally biased region" description="Low complexity" evidence="1">
    <location>
        <begin position="264"/>
        <end position="277"/>
    </location>
</feature>
<keyword evidence="2" id="KW-0812">Transmembrane</keyword>
<reference evidence="3 4" key="1">
    <citation type="submission" date="2023-06" db="EMBL/GenBank/DDBJ databases">
        <title>Novel species in genus Planococcus.</title>
        <authorList>
            <person name="Ning S."/>
        </authorList>
    </citation>
    <scope>NUCLEOTIDE SEQUENCE [LARGE SCALE GENOMIC DNA]</scope>
    <source>
        <strain evidence="3 4">N064</strain>
    </source>
</reference>
<evidence type="ECO:0000313" key="3">
    <source>
        <dbReference type="EMBL" id="MDN7226962.1"/>
    </source>
</evidence>
<name>A0ABT8MPZ0_9BACL</name>
<keyword evidence="2" id="KW-0472">Membrane</keyword>
<comment type="caution">
    <text evidence="3">The sequence shown here is derived from an EMBL/GenBank/DDBJ whole genome shotgun (WGS) entry which is preliminary data.</text>
</comment>
<accession>A0ABT8MPZ0</accession>
<proteinExistence type="predicted"/>
<feature type="region of interest" description="Disordered" evidence="1">
    <location>
        <begin position="210"/>
        <end position="277"/>
    </location>
</feature>
<dbReference type="RefSeq" id="WP_301725805.1">
    <property type="nucleotide sequence ID" value="NZ_JAUJWW010000002.1"/>
</dbReference>
<keyword evidence="4" id="KW-1185">Reference proteome</keyword>
<dbReference type="EMBL" id="JAUJWW010000002">
    <property type="protein sequence ID" value="MDN7226962.1"/>
    <property type="molecule type" value="Genomic_DNA"/>
</dbReference>
<feature type="compositionally biased region" description="Low complexity" evidence="1">
    <location>
        <begin position="210"/>
        <end position="256"/>
    </location>
</feature>
<dbReference type="Proteomes" id="UP001172054">
    <property type="component" value="Unassembled WGS sequence"/>
</dbReference>
<organism evidence="3 4">
    <name type="scientific">Planococcus liqunii</name>
    <dbReference type="NCBI Taxonomy" id="3058394"/>
    <lineage>
        <taxon>Bacteria</taxon>
        <taxon>Bacillati</taxon>
        <taxon>Bacillota</taxon>
        <taxon>Bacilli</taxon>
        <taxon>Bacillales</taxon>
        <taxon>Caryophanaceae</taxon>
        <taxon>Planococcus</taxon>
    </lineage>
</organism>